<keyword evidence="3" id="KW-1185">Reference proteome</keyword>
<feature type="compositionally biased region" description="Gly residues" evidence="1">
    <location>
        <begin position="55"/>
        <end position="65"/>
    </location>
</feature>
<name>A0AAU9TIH5_EUPED</name>
<gene>
    <name evidence="2" type="ORF">EEDITHA_LOCUS3662</name>
</gene>
<accession>A0AAU9TIH5</accession>
<feature type="compositionally biased region" description="Basic residues" evidence="1">
    <location>
        <begin position="66"/>
        <end position="75"/>
    </location>
</feature>
<comment type="caution">
    <text evidence="2">The sequence shown here is derived from an EMBL/GenBank/DDBJ whole genome shotgun (WGS) entry which is preliminary data.</text>
</comment>
<protein>
    <submittedName>
        <fullName evidence="2">Uncharacterized protein</fullName>
    </submittedName>
</protein>
<sequence>MGLLHSDRLRKPVSTLSIPGAMKAYSGRDAAAEEAGVALVGVHSEYPRYGEERALGGGTYKGGGTAKHKPNIGYR</sequence>
<dbReference type="AlphaFoldDB" id="A0AAU9TIH5"/>
<feature type="region of interest" description="Disordered" evidence="1">
    <location>
        <begin position="52"/>
        <end position="75"/>
    </location>
</feature>
<organism evidence="2 3">
    <name type="scientific">Euphydryas editha</name>
    <name type="common">Edith's checkerspot</name>
    <dbReference type="NCBI Taxonomy" id="104508"/>
    <lineage>
        <taxon>Eukaryota</taxon>
        <taxon>Metazoa</taxon>
        <taxon>Ecdysozoa</taxon>
        <taxon>Arthropoda</taxon>
        <taxon>Hexapoda</taxon>
        <taxon>Insecta</taxon>
        <taxon>Pterygota</taxon>
        <taxon>Neoptera</taxon>
        <taxon>Endopterygota</taxon>
        <taxon>Lepidoptera</taxon>
        <taxon>Glossata</taxon>
        <taxon>Ditrysia</taxon>
        <taxon>Papilionoidea</taxon>
        <taxon>Nymphalidae</taxon>
        <taxon>Nymphalinae</taxon>
        <taxon>Euphydryas</taxon>
    </lineage>
</organism>
<evidence type="ECO:0000313" key="3">
    <source>
        <dbReference type="Proteomes" id="UP001153954"/>
    </source>
</evidence>
<reference evidence="2" key="1">
    <citation type="submission" date="2022-03" db="EMBL/GenBank/DDBJ databases">
        <authorList>
            <person name="Tunstrom K."/>
        </authorList>
    </citation>
    <scope>NUCLEOTIDE SEQUENCE</scope>
</reference>
<evidence type="ECO:0000313" key="2">
    <source>
        <dbReference type="EMBL" id="CAH2087394.1"/>
    </source>
</evidence>
<proteinExistence type="predicted"/>
<dbReference type="EMBL" id="CAKOGL010000006">
    <property type="protein sequence ID" value="CAH2087394.1"/>
    <property type="molecule type" value="Genomic_DNA"/>
</dbReference>
<dbReference type="Proteomes" id="UP001153954">
    <property type="component" value="Unassembled WGS sequence"/>
</dbReference>
<evidence type="ECO:0000256" key="1">
    <source>
        <dbReference type="SAM" id="MobiDB-lite"/>
    </source>
</evidence>